<evidence type="ECO:0000313" key="3">
    <source>
        <dbReference type="Proteomes" id="UP001632037"/>
    </source>
</evidence>
<dbReference type="AlphaFoldDB" id="A0ABD3FAU6"/>
<comment type="caution">
    <text evidence="2">The sequence shown here is derived from an EMBL/GenBank/DDBJ whole genome shotgun (WGS) entry which is preliminary data.</text>
</comment>
<evidence type="ECO:0000256" key="1">
    <source>
        <dbReference type="SAM" id="MobiDB-lite"/>
    </source>
</evidence>
<evidence type="ECO:0000313" key="2">
    <source>
        <dbReference type="EMBL" id="KAL3662620.1"/>
    </source>
</evidence>
<dbReference type="SUPFAM" id="SSF81585">
    <property type="entry name" value="PsbU/PolX domain-like"/>
    <property type="match status" value="1"/>
</dbReference>
<name>A0ABD3FAU6_9STRA</name>
<dbReference type="EMBL" id="JBIMZQ010000031">
    <property type="protein sequence ID" value="KAL3662620.1"/>
    <property type="molecule type" value="Genomic_DNA"/>
</dbReference>
<dbReference type="Gene3D" id="1.10.150.280">
    <property type="entry name" value="AF1531-like domain"/>
    <property type="match status" value="1"/>
</dbReference>
<sequence>MKFQVAPQMPPVVDERSRFEQPAPTLEQKPTLSPPIVDPIDVQLDKCNDDGITNEKKLTMEEKLRRWRLIKQSRQKSNVGGATKRSSRGNGLPPSLKKSRLSKKAPEHAEFCSSAITPASANCVVASTSNPEVHVHVLAHRSVQSSIVTPALDKEPRIELSGQNIPAPVNFEQLPVPTPSPKLNLPSCNSATTVQQLELLAKNLIRVGIKFEKRSRITTAFSIFKRAYHVLPRKTAKLVERLLLQEREHPEVVDQVPSQDMLTAAYMVKVLERDLMDVLNHGTEKDLTELHAIGGKRARLLVDIRPFRQLEELQKIPGISANIVTNLYQHHTNWENHL</sequence>
<feature type="region of interest" description="Disordered" evidence="1">
    <location>
        <begin position="1"/>
        <end position="48"/>
    </location>
</feature>
<proteinExistence type="predicted"/>
<evidence type="ECO:0008006" key="4">
    <source>
        <dbReference type="Google" id="ProtNLM"/>
    </source>
</evidence>
<organism evidence="2 3">
    <name type="scientific">Phytophthora oleae</name>
    <dbReference type="NCBI Taxonomy" id="2107226"/>
    <lineage>
        <taxon>Eukaryota</taxon>
        <taxon>Sar</taxon>
        <taxon>Stramenopiles</taxon>
        <taxon>Oomycota</taxon>
        <taxon>Peronosporomycetes</taxon>
        <taxon>Peronosporales</taxon>
        <taxon>Peronosporaceae</taxon>
        <taxon>Phytophthora</taxon>
    </lineage>
</organism>
<feature type="region of interest" description="Disordered" evidence="1">
    <location>
        <begin position="70"/>
        <end position="103"/>
    </location>
</feature>
<gene>
    <name evidence="2" type="ORF">V7S43_012472</name>
</gene>
<keyword evidence="3" id="KW-1185">Reference proteome</keyword>
<protein>
    <recommendedName>
        <fullName evidence="4">DNA polymerase beta-like N-terminal domain-containing protein</fullName>
    </recommendedName>
</protein>
<reference evidence="2 3" key="1">
    <citation type="submission" date="2024-09" db="EMBL/GenBank/DDBJ databases">
        <title>Genome sequencing and assembly of Phytophthora oleae, isolate VK10A, causative agent of rot of olive drupes.</title>
        <authorList>
            <person name="Conti Taguali S."/>
            <person name="Riolo M."/>
            <person name="La Spada F."/>
            <person name="Cacciola S.O."/>
            <person name="Dionisio G."/>
        </authorList>
    </citation>
    <scope>NUCLEOTIDE SEQUENCE [LARGE SCALE GENOMIC DNA]</scope>
    <source>
        <strain evidence="2 3">VK10A</strain>
    </source>
</reference>
<accession>A0ABD3FAU6</accession>
<dbReference type="Proteomes" id="UP001632037">
    <property type="component" value="Unassembled WGS sequence"/>
</dbReference>